<protein>
    <submittedName>
        <fullName evidence="1">Uncharacterized protein</fullName>
    </submittedName>
</protein>
<comment type="caution">
    <text evidence="1">The sequence shown here is derived from an EMBL/GenBank/DDBJ whole genome shotgun (WGS) entry which is preliminary data.</text>
</comment>
<accession>A0ABT3AB17</accession>
<gene>
    <name evidence="1" type="ORF">OE749_12400</name>
</gene>
<evidence type="ECO:0000313" key="1">
    <source>
        <dbReference type="EMBL" id="MCV2885496.1"/>
    </source>
</evidence>
<dbReference type="Proteomes" id="UP001652504">
    <property type="component" value="Unassembled WGS sequence"/>
</dbReference>
<dbReference type="EMBL" id="JAOWKX010000006">
    <property type="protein sequence ID" value="MCV2885496.1"/>
    <property type="molecule type" value="Genomic_DNA"/>
</dbReference>
<proteinExistence type="predicted"/>
<keyword evidence="2" id="KW-1185">Reference proteome</keyword>
<organism evidence="1 2">
    <name type="scientific">Fluctibacter corallii</name>
    <dbReference type="NCBI Taxonomy" id="2984329"/>
    <lineage>
        <taxon>Bacteria</taxon>
        <taxon>Pseudomonadati</taxon>
        <taxon>Pseudomonadota</taxon>
        <taxon>Gammaproteobacteria</taxon>
        <taxon>Alteromonadales</taxon>
        <taxon>Alteromonadaceae</taxon>
        <taxon>Fluctibacter</taxon>
    </lineage>
</organism>
<name>A0ABT3AB17_9ALTE</name>
<sequence length="192" mass="22257">MTSFEFDQSLLADLRLNGFENLKKNKFVNVTNDLLFLIEICISRKDVFVWYGCFPLTEKDIWLDAVVVGGRFPTVEEKKSLDDQITLTLRDGLTKAFSEFEKLNTLEKLQASISKEAKPYFQYVKGICLSTLERYSEANRCFDVFLNSGLKGEQFRITSEMVELIKADAIKPFPEENRIKNIKKLRLSKFLK</sequence>
<dbReference type="RefSeq" id="WP_263712786.1">
    <property type="nucleotide sequence ID" value="NZ_JAOWKX010000006.1"/>
</dbReference>
<evidence type="ECO:0000313" key="2">
    <source>
        <dbReference type="Proteomes" id="UP001652504"/>
    </source>
</evidence>
<reference evidence="1 2" key="1">
    <citation type="submission" date="2022-10" db="EMBL/GenBank/DDBJ databases">
        <title>Aestuariibacter sp. AA17 isolated from Montipora capitata coral fragment.</title>
        <authorList>
            <person name="Emsley S.A."/>
            <person name="Pfannmuller K.M."/>
            <person name="Loughran R.M."/>
            <person name="Shlafstein M."/>
            <person name="Papke E."/>
            <person name="Saw J.H."/>
            <person name="Ushijima B."/>
            <person name="Videau P."/>
        </authorList>
    </citation>
    <scope>NUCLEOTIDE SEQUENCE [LARGE SCALE GENOMIC DNA]</scope>
    <source>
        <strain evidence="1 2">AA17</strain>
    </source>
</reference>